<evidence type="ECO:0000313" key="9">
    <source>
        <dbReference type="EMBL" id="UTI63202.1"/>
    </source>
</evidence>
<dbReference type="RefSeq" id="WP_254569933.1">
    <property type="nucleotide sequence ID" value="NZ_CP098502.1"/>
</dbReference>
<dbReference type="Proteomes" id="UP001056035">
    <property type="component" value="Chromosome"/>
</dbReference>
<evidence type="ECO:0000313" key="10">
    <source>
        <dbReference type="Proteomes" id="UP001056035"/>
    </source>
</evidence>
<evidence type="ECO:0000256" key="6">
    <source>
        <dbReference type="ARBA" id="ARBA00023136"/>
    </source>
</evidence>
<feature type="transmembrane region" description="Helical" evidence="7">
    <location>
        <begin position="88"/>
        <end position="106"/>
    </location>
</feature>
<evidence type="ECO:0000256" key="3">
    <source>
        <dbReference type="ARBA" id="ARBA00022692"/>
    </source>
</evidence>
<feature type="transmembrane region" description="Helical" evidence="7">
    <location>
        <begin position="265"/>
        <end position="287"/>
    </location>
</feature>
<keyword evidence="5 7" id="KW-1133">Transmembrane helix</keyword>
<evidence type="ECO:0000256" key="1">
    <source>
        <dbReference type="ARBA" id="ARBA00004651"/>
    </source>
</evidence>
<sequence length="292" mass="30156">MTALRNPKNALLAALACLAGLTVTGIFAYLVPIAQARDSATLRGFVALNRPRVTELIAHVAHLADPRPYAVIGLTLAGVAFCRRKGRVGVAIIFLLFLTGATTQTLKQGLAQPRFSDWLGNGQIAAASWPSGHATASMTLAFCAVLAAPPIARPTVAAVGALFAVSVSYSILALGWHFPSDVIGGFFVASMWTALAVAILEALPDRRADADAGARPTPRLPVPVPRGSTVRSAFGPMVIGSGAVTTVAAAWLARPEAATTFARERPWFVLGALTIAAMATALAAGLARGVDA</sequence>
<name>A0ABY5DQ53_9ACTN</name>
<reference evidence="9 10" key="1">
    <citation type="submission" date="2022-06" db="EMBL/GenBank/DDBJ databases">
        <title>Paraconexibacter antarcticus.</title>
        <authorList>
            <person name="Kim C.S."/>
        </authorList>
    </citation>
    <scope>NUCLEOTIDE SEQUENCE [LARGE SCALE GENOMIC DNA]</scope>
    <source>
        <strain evidence="9 10">02-257</strain>
    </source>
</reference>
<keyword evidence="10" id="KW-1185">Reference proteome</keyword>
<evidence type="ECO:0000256" key="2">
    <source>
        <dbReference type="ARBA" id="ARBA00022475"/>
    </source>
</evidence>
<dbReference type="InterPro" id="IPR036938">
    <property type="entry name" value="PAP2/HPO_sf"/>
</dbReference>
<keyword evidence="4" id="KW-0378">Hydrolase</keyword>
<feature type="transmembrane region" description="Helical" evidence="7">
    <location>
        <begin position="155"/>
        <end position="176"/>
    </location>
</feature>
<keyword evidence="2" id="KW-1003">Cell membrane</keyword>
<dbReference type="InterPro" id="IPR000326">
    <property type="entry name" value="PAP2/HPO"/>
</dbReference>
<gene>
    <name evidence="9" type="ORF">NBH00_17770</name>
</gene>
<protein>
    <submittedName>
        <fullName evidence="9">Phosphatase PAP2 family protein</fullName>
    </submittedName>
</protein>
<proteinExistence type="predicted"/>
<dbReference type="Gene3D" id="1.20.144.10">
    <property type="entry name" value="Phosphatidic acid phosphatase type 2/haloperoxidase"/>
    <property type="match status" value="1"/>
</dbReference>
<organism evidence="9 10">
    <name type="scientific">Paraconexibacter antarcticus</name>
    <dbReference type="NCBI Taxonomy" id="2949664"/>
    <lineage>
        <taxon>Bacteria</taxon>
        <taxon>Bacillati</taxon>
        <taxon>Actinomycetota</taxon>
        <taxon>Thermoleophilia</taxon>
        <taxon>Solirubrobacterales</taxon>
        <taxon>Paraconexibacteraceae</taxon>
        <taxon>Paraconexibacter</taxon>
    </lineage>
</organism>
<evidence type="ECO:0000256" key="4">
    <source>
        <dbReference type="ARBA" id="ARBA00022801"/>
    </source>
</evidence>
<dbReference type="SUPFAM" id="SSF48317">
    <property type="entry name" value="Acid phosphatase/Vanadium-dependent haloperoxidase"/>
    <property type="match status" value="1"/>
</dbReference>
<feature type="transmembrane region" description="Helical" evidence="7">
    <location>
        <begin position="182"/>
        <end position="200"/>
    </location>
</feature>
<evidence type="ECO:0000259" key="8">
    <source>
        <dbReference type="SMART" id="SM00014"/>
    </source>
</evidence>
<comment type="subcellular location">
    <subcellularLocation>
        <location evidence="1">Cell membrane</location>
        <topology evidence="1">Multi-pass membrane protein</topology>
    </subcellularLocation>
</comment>
<feature type="transmembrane region" description="Helical" evidence="7">
    <location>
        <begin position="233"/>
        <end position="253"/>
    </location>
</feature>
<dbReference type="PANTHER" id="PTHR14969:SF62">
    <property type="entry name" value="DECAPRENYLPHOSPHORYL-5-PHOSPHORIBOSE PHOSPHATASE RV3807C-RELATED"/>
    <property type="match status" value="1"/>
</dbReference>
<keyword evidence="3 7" id="KW-0812">Transmembrane</keyword>
<feature type="domain" description="Phosphatidic acid phosphatase type 2/haloperoxidase" evidence="8">
    <location>
        <begin position="88"/>
        <end position="197"/>
    </location>
</feature>
<accession>A0ABY5DQ53</accession>
<keyword evidence="6 7" id="KW-0472">Membrane</keyword>
<dbReference type="PANTHER" id="PTHR14969">
    <property type="entry name" value="SPHINGOSINE-1-PHOSPHATE PHOSPHOHYDROLASE"/>
    <property type="match status" value="1"/>
</dbReference>
<feature type="transmembrane region" description="Helical" evidence="7">
    <location>
        <begin position="126"/>
        <end position="148"/>
    </location>
</feature>
<evidence type="ECO:0000256" key="5">
    <source>
        <dbReference type="ARBA" id="ARBA00022989"/>
    </source>
</evidence>
<dbReference type="SMART" id="SM00014">
    <property type="entry name" value="acidPPc"/>
    <property type="match status" value="1"/>
</dbReference>
<evidence type="ECO:0000256" key="7">
    <source>
        <dbReference type="SAM" id="Phobius"/>
    </source>
</evidence>
<dbReference type="EMBL" id="CP098502">
    <property type="protein sequence ID" value="UTI63202.1"/>
    <property type="molecule type" value="Genomic_DNA"/>
</dbReference>
<dbReference type="Pfam" id="PF01569">
    <property type="entry name" value="PAP2"/>
    <property type="match status" value="1"/>
</dbReference>